<reference evidence="5 6" key="1">
    <citation type="journal article" date="2019" name="Mol. Biol. Evol.">
        <title>Blast fungal genomes show frequent chromosomal changes, gene gains and losses, and effector gene turnover.</title>
        <authorList>
            <person name="Gomez Luciano L.B."/>
            <person name="Jason Tsai I."/>
            <person name="Chuma I."/>
            <person name="Tosa Y."/>
            <person name="Chen Y.H."/>
            <person name="Li J.Y."/>
            <person name="Li M.Y."/>
            <person name="Jade Lu M.Y."/>
            <person name="Nakayashiki H."/>
            <person name="Li W.H."/>
        </authorList>
    </citation>
    <scope>NUCLEOTIDE SEQUENCE [LARGE SCALE GENOMIC DNA]</scope>
    <source>
        <strain evidence="5">MZ5-1-6</strain>
    </source>
</reference>
<dbReference type="InterPro" id="IPR037291">
    <property type="entry name" value="DUF4139"/>
</dbReference>
<dbReference type="Proteomes" id="UP000294847">
    <property type="component" value="Chromosome 6"/>
</dbReference>
<evidence type="ECO:0000313" key="6">
    <source>
        <dbReference type="Proteomes" id="UP000294847"/>
    </source>
</evidence>
<feature type="compositionally biased region" description="Acidic residues" evidence="2">
    <location>
        <begin position="84"/>
        <end position="104"/>
    </location>
</feature>
<evidence type="ECO:0000259" key="4">
    <source>
        <dbReference type="Pfam" id="PF13600"/>
    </source>
</evidence>
<accession>A0A4P7NS86</accession>
<dbReference type="InterPro" id="IPR025554">
    <property type="entry name" value="DUF4140"/>
</dbReference>
<dbReference type="Pfam" id="PF13600">
    <property type="entry name" value="DUF4140"/>
    <property type="match status" value="1"/>
</dbReference>
<organism evidence="5 6">
    <name type="scientific">Pyricularia oryzae</name>
    <name type="common">Rice blast fungus</name>
    <name type="synonym">Magnaporthe oryzae</name>
    <dbReference type="NCBI Taxonomy" id="318829"/>
    <lineage>
        <taxon>Eukaryota</taxon>
        <taxon>Fungi</taxon>
        <taxon>Dikarya</taxon>
        <taxon>Ascomycota</taxon>
        <taxon>Pezizomycotina</taxon>
        <taxon>Sordariomycetes</taxon>
        <taxon>Sordariomycetidae</taxon>
        <taxon>Magnaporthales</taxon>
        <taxon>Pyriculariaceae</taxon>
        <taxon>Pyricularia</taxon>
    </lineage>
</organism>
<dbReference type="EMBL" id="CP034209">
    <property type="protein sequence ID" value="QBZ65315.1"/>
    <property type="molecule type" value="Genomic_DNA"/>
</dbReference>
<sequence>MADVHSCKYHVRDLATRSVTLFPTQAQVIRDVKNVQLKPGTNQITIVGLSPTVDEDTIKVEGTGSAIITDISIKLLPNRDIYEDIFPDDDDDDDSDKDDTDSEDEKPAASAKYKDAEAKLQTLQKQQETVLADEQIVRDFQDSAAIRLQFLDSWGKSLNRHHCPDIDQALQTYKQERANVALESRDASARRREIQALHGHLRLEQSRLQDIMNKERAKTFKEYSRQRKARDQKKLKQIQLNHEKEVEKEGQRAERMLFWPKNCYAVLVTLEVVGVTPASSRRGSLAGDTVPVAHSKTSGELEGAMQETNCSLSLSYLTSWAYWTPSYDLAFSTASNSGTLFFDAQVTNQTSETWENCKVVLSTSRIAVSGVGSDIPELKPWSIRLAPKTKKWDDALESREEIKFRQTIGQKPIAHAKSDRNKLFGEKRVSTAYEGVCEEKNNEEEDKEEEEEEKYECYNGAMSYDAARELEEEPRPPPTLEFQQASFDEAGLTATYELPGQKTLAPAPTASKSRIATLAFANIVFSHTVVAKYKPVAFLQAKVLNTSKLTLLKGPVGLSLDGSFIGRVSLPRCEPGHSFIVGLGVDPAVTAVYAKPEVKRGASGLLARENISVYRRRVNLFNTRATGSGPNPVAISVLDQIPVSQDERLRVDVTLPRGLVPGGKGVPAGEIVVRDGLSEKGDRTWGRAVAVLRQKGEIVWDVTLNPGKGVELLLEYEVACPSGEHVEQEWSGHRPTNRGLFD</sequence>
<dbReference type="Pfam" id="PF13598">
    <property type="entry name" value="DUF4139"/>
    <property type="match status" value="1"/>
</dbReference>
<dbReference type="AlphaFoldDB" id="A0A4P7NS86"/>
<keyword evidence="1" id="KW-0175">Coiled coil</keyword>
<dbReference type="PANTHER" id="PTHR31005">
    <property type="entry name" value="DUF4139 DOMAIN-CONTAINING PROTEIN"/>
    <property type="match status" value="1"/>
</dbReference>
<evidence type="ECO:0008006" key="7">
    <source>
        <dbReference type="Google" id="ProtNLM"/>
    </source>
</evidence>
<evidence type="ECO:0000256" key="1">
    <source>
        <dbReference type="SAM" id="Coils"/>
    </source>
</evidence>
<dbReference type="InterPro" id="IPR011935">
    <property type="entry name" value="CHP02231"/>
</dbReference>
<feature type="domain" description="DUF4139" evidence="3">
    <location>
        <begin position="312"/>
        <end position="721"/>
    </location>
</feature>
<feature type="coiled-coil region" evidence="1">
    <location>
        <begin position="433"/>
        <end position="461"/>
    </location>
</feature>
<evidence type="ECO:0000313" key="5">
    <source>
        <dbReference type="EMBL" id="QBZ65315.1"/>
    </source>
</evidence>
<proteinExistence type="predicted"/>
<evidence type="ECO:0000259" key="3">
    <source>
        <dbReference type="Pfam" id="PF13598"/>
    </source>
</evidence>
<evidence type="ECO:0000256" key="2">
    <source>
        <dbReference type="SAM" id="MobiDB-lite"/>
    </source>
</evidence>
<dbReference type="PANTHER" id="PTHR31005:SF8">
    <property type="entry name" value="DUF4139 DOMAIN-CONTAINING PROTEIN"/>
    <property type="match status" value="1"/>
</dbReference>
<feature type="domain" description="DUF4140" evidence="4">
    <location>
        <begin position="19"/>
        <end position="130"/>
    </location>
</feature>
<name>A0A4P7NS86_PYROR</name>
<feature type="region of interest" description="Disordered" evidence="2">
    <location>
        <begin position="84"/>
        <end position="115"/>
    </location>
</feature>
<gene>
    <name evidence="5" type="ORF">PoMZ_07022</name>
</gene>
<protein>
    <recommendedName>
        <fullName evidence="7">Mucoidy inhibitor A</fullName>
    </recommendedName>
</protein>